<reference evidence="2" key="1">
    <citation type="submission" date="2014-09" db="EMBL/GenBank/DDBJ databases">
        <authorList>
            <person name="Magalhaes I.L.F."/>
            <person name="Oliveira U."/>
            <person name="Santos F.R."/>
            <person name="Vidigal T.H.D.A."/>
            <person name="Brescovit A.D."/>
            <person name="Santos A.J."/>
        </authorList>
    </citation>
    <scope>NUCLEOTIDE SEQUENCE</scope>
    <source>
        <tissue evidence="2">Shoot tissue taken approximately 20 cm above the soil surface</tissue>
    </source>
</reference>
<dbReference type="AlphaFoldDB" id="A0A0A9DAV6"/>
<reference evidence="2" key="2">
    <citation type="journal article" date="2015" name="Data Brief">
        <title>Shoot transcriptome of the giant reed, Arundo donax.</title>
        <authorList>
            <person name="Barrero R.A."/>
            <person name="Guerrero F.D."/>
            <person name="Moolhuijzen P."/>
            <person name="Goolsby J.A."/>
            <person name="Tidwell J."/>
            <person name="Bellgard S.E."/>
            <person name="Bellgard M.I."/>
        </authorList>
    </citation>
    <scope>NUCLEOTIDE SEQUENCE</scope>
    <source>
        <tissue evidence="2">Shoot tissue taken approximately 20 cm above the soil surface</tissue>
    </source>
</reference>
<evidence type="ECO:0000256" key="1">
    <source>
        <dbReference type="SAM" id="MobiDB-lite"/>
    </source>
</evidence>
<protein>
    <submittedName>
        <fullName evidence="2">Uncharacterized protein</fullName>
    </submittedName>
</protein>
<sequence>MEREGTHVASACNQSGLEANHHPCPVASS</sequence>
<evidence type="ECO:0000313" key="2">
    <source>
        <dbReference type="EMBL" id="JAD80882.1"/>
    </source>
</evidence>
<name>A0A0A9DAV6_ARUDO</name>
<proteinExistence type="predicted"/>
<feature type="region of interest" description="Disordered" evidence="1">
    <location>
        <begin position="1"/>
        <end position="29"/>
    </location>
</feature>
<accession>A0A0A9DAV6</accession>
<organism evidence="2">
    <name type="scientific">Arundo donax</name>
    <name type="common">Giant reed</name>
    <name type="synonym">Donax arundinaceus</name>
    <dbReference type="NCBI Taxonomy" id="35708"/>
    <lineage>
        <taxon>Eukaryota</taxon>
        <taxon>Viridiplantae</taxon>
        <taxon>Streptophyta</taxon>
        <taxon>Embryophyta</taxon>
        <taxon>Tracheophyta</taxon>
        <taxon>Spermatophyta</taxon>
        <taxon>Magnoliopsida</taxon>
        <taxon>Liliopsida</taxon>
        <taxon>Poales</taxon>
        <taxon>Poaceae</taxon>
        <taxon>PACMAD clade</taxon>
        <taxon>Arundinoideae</taxon>
        <taxon>Arundineae</taxon>
        <taxon>Arundo</taxon>
    </lineage>
</organism>
<dbReference type="EMBL" id="GBRH01217013">
    <property type="protein sequence ID" value="JAD80882.1"/>
    <property type="molecule type" value="Transcribed_RNA"/>
</dbReference>